<dbReference type="EMBL" id="LLXS01000022">
    <property type="protein sequence ID" value="KRG41906.1"/>
    <property type="molecule type" value="Genomic_DNA"/>
</dbReference>
<comment type="caution">
    <text evidence="1">The sequence shown here is derived from an EMBL/GenBank/DDBJ whole genome shotgun (WGS) entry which is preliminary data.</text>
</comment>
<dbReference type="Proteomes" id="UP000050836">
    <property type="component" value="Unassembled WGS sequence"/>
</dbReference>
<protein>
    <submittedName>
        <fullName evidence="1">Uncharacterized protein</fullName>
    </submittedName>
</protein>
<proteinExistence type="predicted"/>
<accession>A0A0R0AI06</accession>
<evidence type="ECO:0000313" key="1">
    <source>
        <dbReference type="EMBL" id="KRG41906.1"/>
    </source>
</evidence>
<keyword evidence="2" id="KW-1185">Reference proteome</keyword>
<organism evidence="1 2">
    <name type="scientific">Stenotrophomonas pictorum JCM 9942</name>
    <dbReference type="NCBI Taxonomy" id="1236960"/>
    <lineage>
        <taxon>Bacteria</taxon>
        <taxon>Pseudomonadati</taxon>
        <taxon>Pseudomonadota</taxon>
        <taxon>Gammaproteobacteria</taxon>
        <taxon>Lysobacterales</taxon>
        <taxon>Lysobacteraceae</taxon>
        <taxon>Stenotrophomonas</taxon>
    </lineage>
</organism>
<dbReference type="AlphaFoldDB" id="A0A0R0AI06"/>
<gene>
    <name evidence="1" type="ORF">ARC78_10620</name>
</gene>
<evidence type="ECO:0000313" key="2">
    <source>
        <dbReference type="Proteomes" id="UP000050836"/>
    </source>
</evidence>
<sequence>MDLPQVLSIQGARLADEPAAGGVQLPRACSEWRLDADAAGRFFALATEYPQMPTQGFYQLPCSIEGVVQADGKRWDFSINAAGTAVWKSGDVTRYFGCSTAACAPLVLLMPDNGEP</sequence>
<name>A0A0R0AI06_9GAMM</name>
<dbReference type="RefSeq" id="WP_057506143.1">
    <property type="nucleotide sequence ID" value="NZ_LLXS01000022.1"/>
</dbReference>
<reference evidence="1 2" key="1">
    <citation type="submission" date="2015-10" db="EMBL/GenBank/DDBJ databases">
        <title>Genome sequencing and analysis of members of genus Stenotrophomonas.</title>
        <authorList>
            <person name="Patil P.P."/>
            <person name="Midha S."/>
            <person name="Patil P.B."/>
        </authorList>
    </citation>
    <scope>NUCLEOTIDE SEQUENCE [LARGE SCALE GENOMIC DNA]</scope>
    <source>
        <strain evidence="1 2">JCM 9942</strain>
    </source>
</reference>